<evidence type="ECO:0000313" key="1">
    <source>
        <dbReference type="EMBL" id="CAG9812334.1"/>
    </source>
</evidence>
<proteinExistence type="predicted"/>
<keyword evidence="2" id="KW-1185">Reference proteome</keyword>
<evidence type="ECO:0008006" key="3">
    <source>
        <dbReference type="Google" id="ProtNLM"/>
    </source>
</evidence>
<accession>A0A9N9S9T4</accession>
<reference evidence="1" key="2">
    <citation type="submission" date="2022-10" db="EMBL/GenBank/DDBJ databases">
        <authorList>
            <consortium name="ENA_rothamsted_submissions"/>
            <consortium name="culmorum"/>
            <person name="King R."/>
        </authorList>
    </citation>
    <scope>NUCLEOTIDE SEQUENCE</scope>
</reference>
<dbReference type="EMBL" id="OU895880">
    <property type="protein sequence ID" value="CAG9812334.1"/>
    <property type="molecule type" value="Genomic_DNA"/>
</dbReference>
<evidence type="ECO:0000313" key="2">
    <source>
        <dbReference type="Proteomes" id="UP001153620"/>
    </source>
</evidence>
<organism evidence="1 2">
    <name type="scientific">Chironomus riparius</name>
    <dbReference type="NCBI Taxonomy" id="315576"/>
    <lineage>
        <taxon>Eukaryota</taxon>
        <taxon>Metazoa</taxon>
        <taxon>Ecdysozoa</taxon>
        <taxon>Arthropoda</taxon>
        <taxon>Hexapoda</taxon>
        <taxon>Insecta</taxon>
        <taxon>Pterygota</taxon>
        <taxon>Neoptera</taxon>
        <taxon>Endopterygota</taxon>
        <taxon>Diptera</taxon>
        <taxon>Nematocera</taxon>
        <taxon>Chironomoidea</taxon>
        <taxon>Chironomidae</taxon>
        <taxon>Chironominae</taxon>
        <taxon>Chironomus</taxon>
    </lineage>
</organism>
<dbReference type="AlphaFoldDB" id="A0A9N9S9T4"/>
<dbReference type="InterPro" id="IPR011009">
    <property type="entry name" value="Kinase-like_dom_sf"/>
</dbReference>
<reference evidence="1" key="1">
    <citation type="submission" date="2022-01" db="EMBL/GenBank/DDBJ databases">
        <authorList>
            <person name="King R."/>
        </authorList>
    </citation>
    <scope>NUCLEOTIDE SEQUENCE</scope>
</reference>
<gene>
    <name evidence="1" type="ORF">CHIRRI_LOCUS15139</name>
</gene>
<dbReference type="SUPFAM" id="SSF56112">
    <property type="entry name" value="Protein kinase-like (PK-like)"/>
    <property type="match status" value="1"/>
</dbReference>
<protein>
    <recommendedName>
        <fullName evidence="3">Protein kinase domain-containing protein</fullName>
    </recommendedName>
</protein>
<name>A0A9N9S9T4_9DIPT</name>
<dbReference type="Proteomes" id="UP001153620">
    <property type="component" value="Chromosome 4"/>
</dbReference>
<sequence>MGNCYSAKKIVKDSPISISELDNLKSNKHIQISENPQLSYMEDCMLANREDQYGGKIYYGFLSQQRILLKLIDPKEKELMEREEDMLSLLSHENIARIFYPLRLTEKDMF</sequence>